<dbReference type="SUPFAM" id="SSF55658">
    <property type="entry name" value="L9 N-domain-like"/>
    <property type="match status" value="1"/>
</dbReference>
<dbReference type="InterPro" id="IPR009027">
    <property type="entry name" value="Ribosomal_bL9/RNase_H1_N"/>
</dbReference>
<dbReference type="InterPro" id="IPR011320">
    <property type="entry name" value="RNase_H1_N"/>
</dbReference>
<dbReference type="STRING" id="3818.A0A444ZVA6"/>
<sequence>MLMATEAGRFPFYAVRRGCVPGIYRSWEECEHQVNGFRNNEHRGFHDLLEALAWLRSAASPPARRPTPHPQPVRRRPSKLLEGAFCSLRSSQKVYSVVMPAENLDCGDSIKDTGTDDNFVYLEDMELMLMRACSSFQIGSPLFVPQEINTNDERVLFGFTVVLPHNSRGIDLVAHGPLCYEERVALQEVSFTMLDKILVATGYTIHDYNYRILGRVKESLNQSRADEVGRLWERIRILEKENEELSGQIEMFGEMLEE</sequence>
<feature type="domain" description="Ribonuclease H1 N-terminal" evidence="1">
    <location>
        <begin position="11"/>
        <end position="54"/>
    </location>
</feature>
<name>A0A444ZVA6_ARAHY</name>
<accession>A0A444ZVA6</accession>
<evidence type="ECO:0000313" key="3">
    <source>
        <dbReference type="Proteomes" id="UP000289738"/>
    </source>
</evidence>
<keyword evidence="3" id="KW-1185">Reference proteome</keyword>
<gene>
    <name evidence="2" type="ORF">Ahy_B03g062636</name>
</gene>
<comment type="caution">
    <text evidence="2">The sequence shown here is derived from an EMBL/GenBank/DDBJ whole genome shotgun (WGS) entry which is preliminary data.</text>
</comment>
<dbReference type="Pfam" id="PF01693">
    <property type="entry name" value="Cauli_VI"/>
    <property type="match status" value="1"/>
</dbReference>
<evidence type="ECO:0000259" key="1">
    <source>
        <dbReference type="Pfam" id="PF01693"/>
    </source>
</evidence>
<organism evidence="2 3">
    <name type="scientific">Arachis hypogaea</name>
    <name type="common">Peanut</name>
    <dbReference type="NCBI Taxonomy" id="3818"/>
    <lineage>
        <taxon>Eukaryota</taxon>
        <taxon>Viridiplantae</taxon>
        <taxon>Streptophyta</taxon>
        <taxon>Embryophyta</taxon>
        <taxon>Tracheophyta</taxon>
        <taxon>Spermatophyta</taxon>
        <taxon>Magnoliopsida</taxon>
        <taxon>eudicotyledons</taxon>
        <taxon>Gunneridae</taxon>
        <taxon>Pentapetalae</taxon>
        <taxon>rosids</taxon>
        <taxon>fabids</taxon>
        <taxon>Fabales</taxon>
        <taxon>Fabaceae</taxon>
        <taxon>Papilionoideae</taxon>
        <taxon>50 kb inversion clade</taxon>
        <taxon>dalbergioids sensu lato</taxon>
        <taxon>Dalbergieae</taxon>
        <taxon>Pterocarpus clade</taxon>
        <taxon>Arachis</taxon>
    </lineage>
</organism>
<dbReference type="AlphaFoldDB" id="A0A444ZVA6"/>
<proteinExistence type="predicted"/>
<protein>
    <recommendedName>
        <fullName evidence="1">Ribonuclease H1 N-terminal domain-containing protein</fullName>
    </recommendedName>
</protein>
<evidence type="ECO:0000313" key="2">
    <source>
        <dbReference type="EMBL" id="RYR17994.1"/>
    </source>
</evidence>
<dbReference type="Proteomes" id="UP000289738">
    <property type="component" value="Chromosome B03"/>
</dbReference>
<dbReference type="Gene3D" id="3.40.970.10">
    <property type="entry name" value="Ribonuclease H1, N-terminal domain"/>
    <property type="match status" value="1"/>
</dbReference>
<reference evidence="2 3" key="1">
    <citation type="submission" date="2019-01" db="EMBL/GenBank/DDBJ databases">
        <title>Sequencing of cultivated peanut Arachis hypogaea provides insights into genome evolution and oil improvement.</title>
        <authorList>
            <person name="Chen X."/>
        </authorList>
    </citation>
    <scope>NUCLEOTIDE SEQUENCE [LARGE SCALE GENOMIC DNA]</scope>
    <source>
        <strain evidence="3">cv. Fuhuasheng</strain>
        <tissue evidence="2">Leaves</tissue>
    </source>
</reference>
<dbReference type="EMBL" id="SDMP01000013">
    <property type="protein sequence ID" value="RYR17994.1"/>
    <property type="molecule type" value="Genomic_DNA"/>
</dbReference>
<dbReference type="InterPro" id="IPR037056">
    <property type="entry name" value="RNase_H1_N_sf"/>
</dbReference>